<reference evidence="1" key="1">
    <citation type="submission" date="2013-11" db="EMBL/GenBank/DDBJ databases">
        <title>Discovery of phiAGATE novel phage infecting Bacillus pumilus leads to new insights in phylogeny of subfamily Spounavirinae.</title>
        <authorList>
            <person name="Barylski J."/>
            <person name="Nowicki G."/>
            <person name="Gozdzicka-Jozefiak A."/>
        </authorList>
    </citation>
    <scope>NUCLEOTIDE SEQUENCE [LARGE SCALE GENOMIC DNA]</scope>
</reference>
<organism evidence="1 2">
    <name type="scientific">Bacillus phage phiAGATE</name>
    <dbReference type="NCBI Taxonomy" id="1204533"/>
    <lineage>
        <taxon>Viruses</taxon>
        <taxon>Duplodnaviria</taxon>
        <taxon>Heunggongvirae</taxon>
        <taxon>Uroviricota</taxon>
        <taxon>Caudoviricetes</taxon>
        <taxon>Herelleviridae</taxon>
        <taxon>Bastillevirinae</taxon>
        <taxon>Agatevirus</taxon>
        <taxon>Agatevirus agate</taxon>
    </lineage>
</organism>
<accession>L0LC20</accession>
<keyword evidence="2" id="KW-1185">Reference proteome</keyword>
<name>L0LC20_9CAUD</name>
<evidence type="ECO:0000313" key="1">
    <source>
        <dbReference type="EMBL" id="AGB62725.1"/>
    </source>
</evidence>
<proteinExistence type="predicted"/>
<dbReference type="EMBL" id="JX238501">
    <property type="protein sequence ID" value="AGB62725.1"/>
    <property type="molecule type" value="Genomic_DNA"/>
</dbReference>
<dbReference type="Proteomes" id="UP000010364">
    <property type="component" value="Segment"/>
</dbReference>
<dbReference type="KEGG" id="vg:14516132"/>
<protein>
    <submittedName>
        <fullName evidence="1">Uncharacterized protein</fullName>
    </submittedName>
</protein>
<dbReference type="RefSeq" id="YP_007349318.1">
    <property type="nucleotide sequence ID" value="NC_020081.2"/>
</dbReference>
<evidence type="ECO:0000313" key="2">
    <source>
        <dbReference type="Proteomes" id="UP000010364"/>
    </source>
</evidence>
<sequence>MKNRGPLNQQPKYVVALKDIEKPNQEKEQLCTTAPHQWFLHDIEFRYEADGDLLCSSYELVGHRFVITCKKCKQQRKIGLDEMKIFASHFEVEGYNNQKEELK</sequence>
<dbReference type="OrthoDB" id="33916at10239"/>
<dbReference type="GeneID" id="14516132"/>